<gene>
    <name evidence="1" type="ORF">QM480_22920</name>
</gene>
<dbReference type="EMBL" id="JASHID010000026">
    <property type="protein sequence ID" value="MDI9867212.1"/>
    <property type="molecule type" value="Genomic_DNA"/>
</dbReference>
<evidence type="ECO:0008006" key="3">
    <source>
        <dbReference type="Google" id="ProtNLM"/>
    </source>
</evidence>
<evidence type="ECO:0000313" key="2">
    <source>
        <dbReference type="Proteomes" id="UP001236569"/>
    </source>
</evidence>
<sequence>MKNLLLIILSSFFVACSTIDDVPLCYNISANVDFSVINAQNEDLLNPSNPNRLPVSGIKIFFVVNGKNQEVSNPMLDNPSGFRIYKREDEAKYRIGVSLNHVETVEKPITYIQWSNADIDTLEASFERSPCGIAQQVIWLNGKKVWEARSSTSSPYFVKQM</sequence>
<proteinExistence type="predicted"/>
<comment type="caution">
    <text evidence="1">The sequence shown here is derived from an EMBL/GenBank/DDBJ whole genome shotgun (WGS) entry which is preliminary data.</text>
</comment>
<dbReference type="RefSeq" id="WP_283371890.1">
    <property type="nucleotide sequence ID" value="NZ_JASHID010000026.1"/>
</dbReference>
<protein>
    <recommendedName>
        <fullName evidence="3">Lipoprotein</fullName>
    </recommendedName>
</protein>
<name>A0ABT6YUC7_9BACT</name>
<keyword evidence="2" id="KW-1185">Reference proteome</keyword>
<reference evidence="1 2" key="1">
    <citation type="submission" date="2023-05" db="EMBL/GenBank/DDBJ databases">
        <title>Novel species of genus Flectobacillus isolated from stream in China.</title>
        <authorList>
            <person name="Lu H."/>
        </authorList>
    </citation>
    <scope>NUCLEOTIDE SEQUENCE [LARGE SCALE GENOMIC DNA]</scope>
    <source>
        <strain evidence="1 2">DC10W</strain>
    </source>
</reference>
<dbReference type="PROSITE" id="PS51257">
    <property type="entry name" value="PROKAR_LIPOPROTEIN"/>
    <property type="match status" value="1"/>
</dbReference>
<dbReference type="Proteomes" id="UP001236569">
    <property type="component" value="Unassembled WGS sequence"/>
</dbReference>
<organism evidence="1 2">
    <name type="scientific">Flectobacillus longus</name>
    <dbReference type="NCBI Taxonomy" id="2984207"/>
    <lineage>
        <taxon>Bacteria</taxon>
        <taxon>Pseudomonadati</taxon>
        <taxon>Bacteroidota</taxon>
        <taxon>Cytophagia</taxon>
        <taxon>Cytophagales</taxon>
        <taxon>Flectobacillaceae</taxon>
        <taxon>Flectobacillus</taxon>
    </lineage>
</organism>
<accession>A0ABT6YUC7</accession>
<evidence type="ECO:0000313" key="1">
    <source>
        <dbReference type="EMBL" id="MDI9867212.1"/>
    </source>
</evidence>